<dbReference type="EMBL" id="JACSDY010000002">
    <property type="protein sequence ID" value="KAF7435046.1"/>
    <property type="molecule type" value="Genomic_DNA"/>
</dbReference>
<evidence type="ECO:0000313" key="2">
    <source>
        <dbReference type="Proteomes" id="UP000600918"/>
    </source>
</evidence>
<reference evidence="1" key="1">
    <citation type="journal article" date="2020" name="G3 (Bethesda)">
        <title>High-Quality Assemblies for Three Invasive Social Wasps from the &lt;i&gt;Vespula&lt;/i&gt; Genus.</title>
        <authorList>
            <person name="Harrop T.W.R."/>
            <person name="Guhlin J."/>
            <person name="McLaughlin G.M."/>
            <person name="Permina E."/>
            <person name="Stockwell P."/>
            <person name="Gilligan J."/>
            <person name="Le Lec M.F."/>
            <person name="Gruber M.A.M."/>
            <person name="Quinn O."/>
            <person name="Lovegrove M."/>
            <person name="Duncan E.J."/>
            <person name="Remnant E.J."/>
            <person name="Van Eeckhoven J."/>
            <person name="Graham B."/>
            <person name="Knapp R.A."/>
            <person name="Langford K.W."/>
            <person name="Kronenberg Z."/>
            <person name="Press M.O."/>
            <person name="Eacker S.M."/>
            <person name="Wilson-Rankin E.E."/>
            <person name="Purcell J."/>
            <person name="Lester P.J."/>
            <person name="Dearden P.K."/>
        </authorList>
    </citation>
    <scope>NUCLEOTIDE SEQUENCE</scope>
    <source>
        <strain evidence="1">Volc-1</strain>
    </source>
</reference>
<evidence type="ECO:0000313" key="1">
    <source>
        <dbReference type="EMBL" id="KAF7435046.1"/>
    </source>
</evidence>
<gene>
    <name evidence="1" type="ORF">H0235_003237</name>
</gene>
<name>A0A834PBH1_VESPE</name>
<organism evidence="1 2">
    <name type="scientific">Vespula pensylvanica</name>
    <name type="common">Western yellow jacket</name>
    <name type="synonym">Wasp</name>
    <dbReference type="NCBI Taxonomy" id="30213"/>
    <lineage>
        <taxon>Eukaryota</taxon>
        <taxon>Metazoa</taxon>
        <taxon>Ecdysozoa</taxon>
        <taxon>Arthropoda</taxon>
        <taxon>Hexapoda</taxon>
        <taxon>Insecta</taxon>
        <taxon>Pterygota</taxon>
        <taxon>Neoptera</taxon>
        <taxon>Endopterygota</taxon>
        <taxon>Hymenoptera</taxon>
        <taxon>Apocrita</taxon>
        <taxon>Aculeata</taxon>
        <taxon>Vespoidea</taxon>
        <taxon>Vespidae</taxon>
        <taxon>Vespinae</taxon>
        <taxon>Vespula</taxon>
    </lineage>
</organism>
<protein>
    <submittedName>
        <fullName evidence="1">Uncharacterized protein</fullName>
    </submittedName>
</protein>
<keyword evidence="2" id="KW-1185">Reference proteome</keyword>
<dbReference type="AlphaFoldDB" id="A0A834PBH1"/>
<sequence>MNTLISSASVKGLISQYYISNPESLYWKLQVYIPTLYASNKIVPALSYLAQIIAKYVSSISEGNKYEGLDIDEGTVADDIDCACSSLSTLTGKPFRTVLYSSYLVIRCTRAEEQLQSYMHTVNQSQVTLDLREYINAYLFGRDDYENSSDERATCLLAEFNRLVF</sequence>
<dbReference type="Proteomes" id="UP000600918">
    <property type="component" value="Unassembled WGS sequence"/>
</dbReference>
<comment type="caution">
    <text evidence="1">The sequence shown here is derived from an EMBL/GenBank/DDBJ whole genome shotgun (WGS) entry which is preliminary data.</text>
</comment>
<accession>A0A834PBH1</accession>
<proteinExistence type="predicted"/>